<dbReference type="EMBL" id="NMUH01003486">
    <property type="protein sequence ID" value="MQM05841.1"/>
    <property type="molecule type" value="Genomic_DNA"/>
</dbReference>
<evidence type="ECO:0000313" key="3">
    <source>
        <dbReference type="EMBL" id="MQM05841.1"/>
    </source>
</evidence>
<dbReference type="Pfam" id="PF12776">
    <property type="entry name" value="Myb_DNA-bind_3"/>
    <property type="match status" value="1"/>
</dbReference>
<dbReference type="InterPro" id="IPR024752">
    <property type="entry name" value="Myb/SANT-like_dom"/>
</dbReference>
<evidence type="ECO:0000256" key="1">
    <source>
        <dbReference type="SAM" id="MobiDB-lite"/>
    </source>
</evidence>
<feature type="domain" description="Myb/SANT-like" evidence="2">
    <location>
        <begin position="157"/>
        <end position="246"/>
    </location>
</feature>
<evidence type="ECO:0000259" key="2">
    <source>
        <dbReference type="Pfam" id="PF12776"/>
    </source>
</evidence>
<keyword evidence="4" id="KW-1185">Reference proteome</keyword>
<comment type="caution">
    <text evidence="3">The sequence shown here is derived from an EMBL/GenBank/DDBJ whole genome shotgun (WGS) entry which is preliminary data.</text>
</comment>
<protein>
    <recommendedName>
        <fullName evidence="2">Myb/SANT-like domain-containing protein</fullName>
    </recommendedName>
</protein>
<feature type="region of interest" description="Disordered" evidence="1">
    <location>
        <begin position="329"/>
        <end position="348"/>
    </location>
</feature>
<accession>A0A843WJW8</accession>
<reference evidence="3" key="1">
    <citation type="submission" date="2017-07" db="EMBL/GenBank/DDBJ databases">
        <title>Taro Niue Genome Assembly and Annotation.</title>
        <authorList>
            <person name="Atibalentja N."/>
            <person name="Keating K."/>
            <person name="Fields C.J."/>
        </authorList>
    </citation>
    <scope>NUCLEOTIDE SEQUENCE</scope>
    <source>
        <strain evidence="3">Niue_2</strain>
        <tissue evidence="3">Leaf</tissue>
    </source>
</reference>
<gene>
    <name evidence="3" type="ORF">Taro_038657</name>
</gene>
<organism evidence="3 4">
    <name type="scientific">Colocasia esculenta</name>
    <name type="common">Wild taro</name>
    <name type="synonym">Arum esculentum</name>
    <dbReference type="NCBI Taxonomy" id="4460"/>
    <lineage>
        <taxon>Eukaryota</taxon>
        <taxon>Viridiplantae</taxon>
        <taxon>Streptophyta</taxon>
        <taxon>Embryophyta</taxon>
        <taxon>Tracheophyta</taxon>
        <taxon>Spermatophyta</taxon>
        <taxon>Magnoliopsida</taxon>
        <taxon>Liliopsida</taxon>
        <taxon>Araceae</taxon>
        <taxon>Aroideae</taxon>
        <taxon>Colocasieae</taxon>
        <taxon>Colocasia</taxon>
    </lineage>
</organism>
<evidence type="ECO:0000313" key="4">
    <source>
        <dbReference type="Proteomes" id="UP000652761"/>
    </source>
</evidence>
<dbReference type="OrthoDB" id="1937145at2759"/>
<dbReference type="Proteomes" id="UP000652761">
    <property type="component" value="Unassembled WGS sequence"/>
</dbReference>
<proteinExistence type="predicted"/>
<dbReference type="AlphaFoldDB" id="A0A843WJW8"/>
<name>A0A843WJW8_COLES</name>
<dbReference type="PANTHER" id="PTHR46929">
    <property type="entry name" value="EXPRESSED PROTEIN"/>
    <property type="match status" value="1"/>
</dbReference>
<sequence>MRVNYELTQVSSTHLRGSTRVNPPLTYPIYPSHTHPPGKAVAAVTMTSPPTNVSAIAPLASSRRRKRGFLPPSQKRLPPGFLLSLSILRTSPFTRDKDSFCEAFHHRRAKLFPFELSSFLSAAEVVPCLCSCRFLCGVLGLLHVLLVSAGGPHGYVWTSDMDRTFLDLLRNELLDGDFIPNHAWDMIKETFVRKYGCHVTLTHLRSRLYFDKNIYVISKDLQDNVGFMWDDEKSTFVGNDIMWDAYNESNSEFKKYVDKPFPYKRQLDILCGKTTVWGSHFMGSTQEVDVEARRSFGDDDSVGREQFNAMGLESSQFYSIDGDNFNPFDFPSSSQPNPPSRPVGERTSTNIHPVEDECAGHQQWVGVQVCDVFCVLAAMVLPLTCFWRPSMWTFTVELGVEHYGRLVGAVWLAAQRLSLT</sequence>
<dbReference type="PANTHER" id="PTHR46929:SF3">
    <property type="entry name" value="MYB_SANT-LIKE DOMAIN-CONTAINING PROTEIN"/>
    <property type="match status" value="1"/>
</dbReference>